<reference evidence="2 3" key="1">
    <citation type="submission" date="2024-02" db="EMBL/GenBank/DDBJ databases">
        <title>De novo assembly and annotation of 12 fungi associated with fruit tree decline syndrome in Ontario, Canada.</title>
        <authorList>
            <person name="Sulman M."/>
            <person name="Ellouze W."/>
            <person name="Ilyukhin E."/>
        </authorList>
    </citation>
    <scope>NUCLEOTIDE SEQUENCE [LARGE SCALE GENOMIC DNA]</scope>
    <source>
        <strain evidence="2 3">M11/M66-122</strain>
    </source>
</reference>
<dbReference type="AlphaFoldDB" id="A0AAN9YQM6"/>
<dbReference type="PANTHER" id="PTHR35910:SF6">
    <property type="entry name" value="2EXR DOMAIN-CONTAINING PROTEIN"/>
    <property type="match status" value="1"/>
</dbReference>
<name>A0AAN9YQM6_9PEZI</name>
<protein>
    <recommendedName>
        <fullName evidence="1">2EXR domain-containing protein</fullName>
    </recommendedName>
</protein>
<gene>
    <name evidence="2" type="ORF">SLS62_002584</name>
</gene>
<evidence type="ECO:0000259" key="1">
    <source>
        <dbReference type="Pfam" id="PF20150"/>
    </source>
</evidence>
<dbReference type="EMBL" id="JAKJXP020000013">
    <property type="protein sequence ID" value="KAK7755358.1"/>
    <property type="molecule type" value="Genomic_DNA"/>
</dbReference>
<feature type="domain" description="2EXR" evidence="1">
    <location>
        <begin position="96"/>
        <end position="208"/>
    </location>
</feature>
<proteinExistence type="predicted"/>
<accession>A0AAN9YQM6</accession>
<dbReference type="Pfam" id="PF20150">
    <property type="entry name" value="2EXR"/>
    <property type="match status" value="1"/>
</dbReference>
<organism evidence="2 3">
    <name type="scientific">Diatrype stigma</name>
    <dbReference type="NCBI Taxonomy" id="117547"/>
    <lineage>
        <taxon>Eukaryota</taxon>
        <taxon>Fungi</taxon>
        <taxon>Dikarya</taxon>
        <taxon>Ascomycota</taxon>
        <taxon>Pezizomycotina</taxon>
        <taxon>Sordariomycetes</taxon>
        <taxon>Xylariomycetidae</taxon>
        <taxon>Xylariales</taxon>
        <taxon>Diatrypaceae</taxon>
        <taxon>Diatrype</taxon>
    </lineage>
</organism>
<comment type="caution">
    <text evidence="2">The sequence shown here is derived from an EMBL/GenBank/DDBJ whole genome shotgun (WGS) entry which is preliminary data.</text>
</comment>
<evidence type="ECO:0000313" key="3">
    <source>
        <dbReference type="Proteomes" id="UP001320420"/>
    </source>
</evidence>
<sequence>MGDPMHRTPRDLRDEEDMDRLDDRGLLRLILQRENKALKIIERMSLDQRHLKLTVDELVVQTDDLSTKQRHLVKENAFLRKEITTMRRIANTVPRFTYFTKLPPEIRFRIWDLALPRRFVRVERREDWGEVDDGLDDFDSDALLDMESKHSPPAVSQVCQEARAIAVRNAGFRAVQHGAQTFAGMLEREPPASYRREWTWFDSARDTFIRPAWIISGQDPDYQHLDSVVQHVFLEDFQGALGSVIPDLFDPRVYPKLRSLSFVVDMIPLLGVVDMPAPSASAHQIPRDSPYDVVDIENLEGTVDTECPKTKDDYDGQNWFFEDYRPQDIRGRCGLKWPQFREGLIEKWQSERPQEKVPLFRRVAVLINIERSPKGPARRLED</sequence>
<evidence type="ECO:0000313" key="2">
    <source>
        <dbReference type="EMBL" id="KAK7755358.1"/>
    </source>
</evidence>
<dbReference type="Proteomes" id="UP001320420">
    <property type="component" value="Unassembled WGS sequence"/>
</dbReference>
<keyword evidence="3" id="KW-1185">Reference proteome</keyword>
<dbReference type="PANTHER" id="PTHR35910">
    <property type="entry name" value="2EXR DOMAIN-CONTAINING PROTEIN"/>
    <property type="match status" value="1"/>
</dbReference>
<dbReference type="InterPro" id="IPR045518">
    <property type="entry name" value="2EXR"/>
</dbReference>